<evidence type="ECO:0000313" key="2">
    <source>
        <dbReference type="Proteomes" id="UP000235162"/>
    </source>
</evidence>
<dbReference type="RefSeq" id="WP_084198096.1">
    <property type="nucleotide sequence ID" value="NZ_BMYL01000010.1"/>
</dbReference>
<accession>A0AAP8MCG6</accession>
<protein>
    <submittedName>
        <fullName evidence="1">Uncharacterized protein</fullName>
    </submittedName>
</protein>
<gene>
    <name evidence="1" type="ORF">C0029_11505</name>
</gene>
<comment type="caution">
    <text evidence="1">The sequence shown here is derived from an EMBL/GenBank/DDBJ whole genome shotgun (WGS) entry which is preliminary data.</text>
</comment>
<proteinExistence type="predicted"/>
<dbReference type="Proteomes" id="UP000235162">
    <property type="component" value="Unassembled WGS sequence"/>
</dbReference>
<evidence type="ECO:0000313" key="1">
    <source>
        <dbReference type="EMBL" id="PLW85258.1"/>
    </source>
</evidence>
<keyword evidence="2" id="KW-1185">Reference proteome</keyword>
<name>A0AAP8MCG6_9GAMM</name>
<sequence>MNPAIEKLEDYLAELQSTEASGSIADRADHIGLINRIDTAIQQLELCESYGITGGSKFFSLPGTGDPNYDNYVVAHDCESHRPENWEEVLFDGRSIRLQQGDLVIQK</sequence>
<reference evidence="1 2" key="1">
    <citation type="submission" date="2018-01" db="EMBL/GenBank/DDBJ databases">
        <title>The draft genome sequence of Halioglobus japonicus S1-36.</title>
        <authorList>
            <person name="Du Z.-J."/>
            <person name="Shi M.-J."/>
        </authorList>
    </citation>
    <scope>NUCLEOTIDE SEQUENCE [LARGE SCALE GENOMIC DNA]</scope>
    <source>
        <strain evidence="1 2">S1-36</strain>
    </source>
</reference>
<dbReference type="EMBL" id="PKUR01000003">
    <property type="protein sequence ID" value="PLW85258.1"/>
    <property type="molecule type" value="Genomic_DNA"/>
</dbReference>
<dbReference type="KEGG" id="hja:BST95_02935"/>
<organism evidence="1 2">
    <name type="scientific">Halioglobus japonicus</name>
    <dbReference type="NCBI Taxonomy" id="930805"/>
    <lineage>
        <taxon>Bacteria</taxon>
        <taxon>Pseudomonadati</taxon>
        <taxon>Pseudomonadota</taxon>
        <taxon>Gammaproteobacteria</taxon>
        <taxon>Cellvibrionales</taxon>
        <taxon>Halieaceae</taxon>
        <taxon>Halioglobus</taxon>
    </lineage>
</organism>
<dbReference type="AlphaFoldDB" id="A0AAP8MCG6"/>